<accession>A0A7S9WR53</accession>
<proteinExistence type="predicted"/>
<evidence type="ECO:0000313" key="2">
    <source>
        <dbReference type="EMBL" id="QPH90309.1"/>
    </source>
</evidence>
<evidence type="ECO:0000313" key="3">
    <source>
        <dbReference type="Proteomes" id="UP000594508"/>
    </source>
</evidence>
<gene>
    <name evidence="2" type="ORF">CVT00_01840</name>
</gene>
<dbReference type="RefSeq" id="WP_107915317.1">
    <property type="nucleotide sequence ID" value="NZ_CP060707.1"/>
</dbReference>
<dbReference type="Proteomes" id="UP000594508">
    <property type="component" value="Chromosome"/>
</dbReference>
<reference evidence="2 3" key="1">
    <citation type="journal article" date="2018" name="Emerg. Microbes Infect.">
        <title>Genomic analysis of oral Campylobacter concisus strains identified a potential bacterial molecular marker associated with active Crohn's disease.</title>
        <authorList>
            <person name="Liu F."/>
            <person name="Ma R."/>
            <person name="Tay C.Y.A."/>
            <person name="Octavia S."/>
            <person name="Lan R."/>
            <person name="Chung H.K.L."/>
            <person name="Riordan S.M."/>
            <person name="Grimm M.C."/>
            <person name="Leong R.W."/>
            <person name="Tanaka M.M."/>
            <person name="Connor S."/>
            <person name="Zhang L."/>
        </authorList>
    </citation>
    <scope>NUCLEOTIDE SEQUENCE [LARGE SCALE GENOMIC DNA]</scope>
    <source>
        <strain evidence="2 3">P1CDO2</strain>
    </source>
</reference>
<name>A0A7S9WR53_9BACT</name>
<organism evidence="2 3">
    <name type="scientific">Campylobacter concisus</name>
    <dbReference type="NCBI Taxonomy" id="199"/>
    <lineage>
        <taxon>Bacteria</taxon>
        <taxon>Pseudomonadati</taxon>
        <taxon>Campylobacterota</taxon>
        <taxon>Epsilonproteobacteria</taxon>
        <taxon>Campylobacterales</taxon>
        <taxon>Campylobacteraceae</taxon>
        <taxon>Campylobacter</taxon>
    </lineage>
</organism>
<feature type="region of interest" description="Disordered" evidence="1">
    <location>
        <begin position="583"/>
        <end position="610"/>
    </location>
</feature>
<dbReference type="InterPro" id="IPR047777">
    <property type="entry name" value="LapA-like_RM"/>
</dbReference>
<dbReference type="NCBIfam" id="NF033682">
    <property type="entry name" value="retention_LapA"/>
    <property type="match status" value="1"/>
</dbReference>
<evidence type="ECO:0000256" key="1">
    <source>
        <dbReference type="SAM" id="MobiDB-lite"/>
    </source>
</evidence>
<protein>
    <submittedName>
        <fullName evidence="2">Retention module-containing protein</fullName>
    </submittedName>
</protein>
<sequence length="1714" mass="183005">MAKEAGVVKSLSGKAVAVDQNGNERELKVGDIVYMGESVKTSDAADKVTIVANNGKELTVLGSDTLSLNPNTIGTEGLADISALQNAILNGGDLTKLEETAAGGNAAAGGGDGVSLGEARFAEGGHYSNINETYRNLTDTNRAFASYDSPIGGYNDGNSGDDTIIPSAPLVTFVNDTNNDGTLSRVEHGNDTDINTSKVLITVPNDGTVRAGDVLNVTVTDPDGNKTVTNVVITPAIISSGYPLDAPIKPGKVSTVDATITNFQGHVSGSSEDSVTPNRSSVSVEFTEDRNDDGFLTYTENKNDGKQNESPVLIKVSDVIPGDKLHITLTKPDGSTENREVTIDQNIINNGYKMTDMPVAEDKLSKVEAYVTDSTNSNTWKSDTASDSVTPDIRPTLIFTEDIDNDTGLSDLENGRDGNYRSTPVDITLPKDVVVGDKIVITYTDPLNYNNTNPSVPHEKTITVELTPEMVRDHKVTGVPLDIFPGVRTTASVHVVDKNGAIKSAESDTDNVYPIGSGLRIELSEQKTLHEISRQESVTKIDKNFNGVNEDLGDEKVNHTTAKITLPNRVDDGDKLTLSIKTPKLDPNDSTGRTVLMDPADPSGKTPLYENTTRDFTIRVNDKGVITKVVEHTNSGDVDYTPLKEELNQWAINVEGFNVRHEGDTTINASITHINPNRNVPIAPVEASASLEYVKAPEVIFEEANGAKTMTREQAISDHDLNNTTVTIKLPKNAVSGDKLTVTINEPNETPKTKEYTVGIDANGKFFVKDSAGNEINTETDGRSFKISGIKTATGEETKVTAEIVDSDGSIQHATGSSSVTIAGINDMAIRFVEDGDGNVSLTRAESKDGDNKLDETTIAVKVPNNVIKGDIVNVTIDGASPKTYKVTGRDDHGKITLEDTSTHTSITVNDKNEFKIEGVHIEAGKPINVSAETTDASGGKKAEAQNHNTLEKLHDDMKITFDADDGDGILGNAEANGTTTMTTIKLPSNFVDGDKLIINSKTGNNSAPEEIYTINKNNGVVTVTNDNGGAPLIVNGNAVKYPLTNLQNGEETIITAKVTGAAGDVSETKSNIILDTGAGTGTRFRLLIDEDKDRNGVLDREEAMKDHQLNTTSATLQIPTSVNVGDTITVNVDGGTPKTYTVVSNDGTNVTIKDAATNTPVTLEAGNKLKIPDVHIDKDHPAKVEATINGETKTAEAKLETFDATNLKVEFKEDDASRDGKIDRDEAVSVDGVKVTTISVQVPYNVIDGDKIAVTINEPQANGTMASRTLPYTVSKAPNGDISLVDAAGTHPLRNNTIEIGDVKMLPGKETSATATITNAAGDMSATSPEAKAQLAPLSEAGLNISIAADANDNGIITRDESSSNASKVKVSLPGSVIKGDKIDVEITNPDNSQATKHYEVIDKDVNGNITLKEAGSATPIHVSANDPLVLDAAIAVGKDTVAKVTLTDAFNNSVSKEDKAHAEIDVVRGIQFTEDASRDNALQSYENSKDQDTTPIKVYLNEDARAGDTVEIKYTDPDNHAQTKTVNHVLTADDMSKGSFEQSLDINARSAYDLKVDATFKTSQGLETKLPAQTLHIEIEDYTVKYDEHTTMKGGNNNNDTLIVDGQTVDFSHVAGLDAKVESFENIQLQGNSEIKFNANAIFDITDNLNTILKIKGAVDEHGNSTTKVDLDHKWTADSNYDASGFKGYSSVDQVSGQTIHIQIDDKVQTDL</sequence>
<dbReference type="EMBL" id="CP060707">
    <property type="protein sequence ID" value="QPH90309.1"/>
    <property type="molecule type" value="Genomic_DNA"/>
</dbReference>